<gene>
    <name evidence="6" type="ORF">FHS19_006012</name>
</gene>
<evidence type="ECO:0000256" key="2">
    <source>
        <dbReference type="ARBA" id="ARBA00022729"/>
    </source>
</evidence>
<dbReference type="Pfam" id="PF00722">
    <property type="entry name" value="Glyco_hydro_16"/>
    <property type="match status" value="1"/>
</dbReference>
<dbReference type="CDD" id="cd04080">
    <property type="entry name" value="CBM6_cellulase-like"/>
    <property type="match status" value="1"/>
</dbReference>
<dbReference type="PROSITE" id="PS51175">
    <property type="entry name" value="CBM6"/>
    <property type="match status" value="1"/>
</dbReference>
<dbReference type="SUPFAM" id="SSF49899">
    <property type="entry name" value="Concanavalin A-like lectins/glucanases"/>
    <property type="match status" value="1"/>
</dbReference>
<feature type="domain" description="GH16" evidence="5">
    <location>
        <begin position="6"/>
        <end position="249"/>
    </location>
</feature>
<dbReference type="PANTHER" id="PTHR10963:SF55">
    <property type="entry name" value="GLYCOSIDE HYDROLASE FAMILY 16 PROTEIN"/>
    <property type="match status" value="1"/>
</dbReference>
<reference evidence="6 7" key="1">
    <citation type="submission" date="2020-08" db="EMBL/GenBank/DDBJ databases">
        <title>Genomic Encyclopedia of Type Strains, Phase III (KMG-III): the genomes of soil and plant-associated and newly described type strains.</title>
        <authorList>
            <person name="Whitman W."/>
        </authorList>
    </citation>
    <scope>NUCLEOTIDE SEQUENCE [LARGE SCALE GENOMIC DNA]</scope>
    <source>
        <strain evidence="6 7">CECT 5831</strain>
    </source>
</reference>
<dbReference type="InterPro" id="IPR003305">
    <property type="entry name" value="CenC_carb-bd"/>
</dbReference>
<name>A0A839TXA7_9BACL</name>
<evidence type="ECO:0000256" key="3">
    <source>
        <dbReference type="ARBA" id="ARBA00022801"/>
    </source>
</evidence>
<dbReference type="RefSeq" id="WP_183585999.1">
    <property type="nucleotide sequence ID" value="NZ_JACHXJ010000006.1"/>
</dbReference>
<dbReference type="InterPro" id="IPR013320">
    <property type="entry name" value="ConA-like_dom_sf"/>
</dbReference>
<dbReference type="GO" id="GO:0030246">
    <property type="term" value="F:carbohydrate binding"/>
    <property type="evidence" value="ECO:0007669"/>
    <property type="project" value="InterPro"/>
</dbReference>
<dbReference type="Gene3D" id="2.60.120.200">
    <property type="match status" value="1"/>
</dbReference>
<comment type="similarity">
    <text evidence="1">Belongs to the glycosyl hydrolase 16 family.</text>
</comment>
<dbReference type="CDD" id="cd08023">
    <property type="entry name" value="GH16_laminarinase_like"/>
    <property type="match status" value="1"/>
</dbReference>
<dbReference type="Pfam" id="PF02018">
    <property type="entry name" value="CBM_4_9"/>
    <property type="match status" value="1"/>
</dbReference>
<dbReference type="Gene3D" id="2.60.120.260">
    <property type="entry name" value="Galactose-binding domain-like"/>
    <property type="match status" value="2"/>
</dbReference>
<dbReference type="PROSITE" id="PS51762">
    <property type="entry name" value="GH16_2"/>
    <property type="match status" value="1"/>
</dbReference>
<dbReference type="GO" id="GO:0004553">
    <property type="term" value="F:hydrolase activity, hydrolyzing O-glycosyl compounds"/>
    <property type="evidence" value="ECO:0007669"/>
    <property type="project" value="InterPro"/>
</dbReference>
<feature type="domain" description="CBM6" evidence="4">
    <location>
        <begin position="265"/>
        <end position="384"/>
    </location>
</feature>
<dbReference type="InterPro" id="IPR005084">
    <property type="entry name" value="CBM6"/>
</dbReference>
<evidence type="ECO:0000313" key="6">
    <source>
        <dbReference type="EMBL" id="MBB3131292.1"/>
    </source>
</evidence>
<dbReference type="InterPro" id="IPR008979">
    <property type="entry name" value="Galactose-bd-like_sf"/>
</dbReference>
<proteinExistence type="inferred from homology"/>
<keyword evidence="2" id="KW-0732">Signal</keyword>
<dbReference type="SUPFAM" id="SSF49785">
    <property type="entry name" value="Galactose-binding domain-like"/>
    <property type="match status" value="2"/>
</dbReference>
<dbReference type="SMART" id="SM00606">
    <property type="entry name" value="CBD_IV"/>
    <property type="match status" value="1"/>
</dbReference>
<dbReference type="InterPro" id="IPR006584">
    <property type="entry name" value="Cellulose-bd_IV"/>
</dbReference>
<accession>A0A839TXA7</accession>
<dbReference type="EMBL" id="JACHXJ010000006">
    <property type="protein sequence ID" value="MBB3131292.1"/>
    <property type="molecule type" value="Genomic_DNA"/>
</dbReference>
<protein>
    <submittedName>
        <fullName evidence="6">Beta-glucanase (GH16 family)</fullName>
    </submittedName>
</protein>
<dbReference type="InterPro" id="IPR050546">
    <property type="entry name" value="Glycosyl_Hydrlase_16"/>
</dbReference>
<dbReference type="PANTHER" id="PTHR10963">
    <property type="entry name" value="GLYCOSYL HYDROLASE-RELATED"/>
    <property type="match status" value="1"/>
</dbReference>
<keyword evidence="3" id="KW-0378">Hydrolase</keyword>
<dbReference type="Pfam" id="PF03422">
    <property type="entry name" value="CBM_6"/>
    <property type="match status" value="1"/>
</dbReference>
<sequence length="530" mass="57876">MADVNADNGWRLVWSDEFSGAAGSAPDPGKWGYDIGGTGWGNNEKQFYTNSTNNAYLDGDGHLVIKAVKENHEGMQYTSARLVTRTKGDWTYGRVEVRAKLPSGKGMWPAIWMLPTDWEYGSWPISGEIDIMEQRGSDPLKVMGTIHFGNPWKYIGSDYKLPDAGYHVYAVEWESQEIRWYVDGNLYQTRKVNEWYSSGGQSPAPFNKRFHILLNVAVGGNFDGDPDGSTTFPQTMMVDYVRVYERSATSATPGAPAGTTANLPAKIEAEGYSAMSGVQTENTADSGGGQNVGWIEAGDWMDYKVNVPEAGGYTVEYRVASPGATGQIQLKSGSSVLATTAVPNTGGWQNWQTVSATVQLGAGQQTLRVFAGGGGFNLNWINFSRPQSHNLLANPGFETGDVTGWFEWHNSVSAQKVDKDQPHQGSYKLTHWASGAYQQITAQKVNVPNGLYQASVWVRSSGGQKALKLYAKDYGGAELSGDVGSSPVTEYRKVTIDNIQVTSGHIEIGVWNDANANNWAAFDDFELVKK</sequence>
<dbReference type="InterPro" id="IPR000757">
    <property type="entry name" value="Beta-glucanase-like"/>
</dbReference>
<dbReference type="AlphaFoldDB" id="A0A839TXA7"/>
<dbReference type="Proteomes" id="UP000517523">
    <property type="component" value="Unassembled WGS sequence"/>
</dbReference>
<evidence type="ECO:0000259" key="5">
    <source>
        <dbReference type="PROSITE" id="PS51762"/>
    </source>
</evidence>
<evidence type="ECO:0000256" key="1">
    <source>
        <dbReference type="ARBA" id="ARBA00006865"/>
    </source>
</evidence>
<dbReference type="GO" id="GO:0005975">
    <property type="term" value="P:carbohydrate metabolic process"/>
    <property type="evidence" value="ECO:0007669"/>
    <property type="project" value="InterPro"/>
</dbReference>
<evidence type="ECO:0000259" key="4">
    <source>
        <dbReference type="PROSITE" id="PS51175"/>
    </source>
</evidence>
<organism evidence="6 7">
    <name type="scientific">Paenibacillus rhizosphaerae</name>
    <dbReference type="NCBI Taxonomy" id="297318"/>
    <lineage>
        <taxon>Bacteria</taxon>
        <taxon>Bacillati</taxon>
        <taxon>Bacillota</taxon>
        <taxon>Bacilli</taxon>
        <taxon>Bacillales</taxon>
        <taxon>Paenibacillaceae</taxon>
        <taxon>Paenibacillus</taxon>
    </lineage>
</organism>
<comment type="caution">
    <text evidence="6">The sequence shown here is derived from an EMBL/GenBank/DDBJ whole genome shotgun (WGS) entry which is preliminary data.</text>
</comment>
<evidence type="ECO:0000313" key="7">
    <source>
        <dbReference type="Proteomes" id="UP000517523"/>
    </source>
</evidence>